<dbReference type="Proteomes" id="UP000070352">
    <property type="component" value="Unassembled WGS sequence"/>
</dbReference>
<feature type="region of interest" description="Disordered" evidence="1">
    <location>
        <begin position="38"/>
        <end position="62"/>
    </location>
</feature>
<reference evidence="2 3" key="1">
    <citation type="submission" date="2016-02" db="EMBL/GenBank/DDBJ databases">
        <title>Draft Genome for Tepidibacillus decaturensis nov. sp. Strain Z9, an Anaerobic, Moderately Thermophilic and Heterotrophic Bacterium from Deep Subsurface of the Illinois Basin, USA.</title>
        <authorList>
            <person name="Dong Y."/>
            <person name="Chang J.Y."/>
            <person name="Sanford R."/>
            <person name="Fouke B.W."/>
        </authorList>
    </citation>
    <scope>NUCLEOTIDE SEQUENCE [LARGE SCALE GENOMIC DNA]</scope>
    <source>
        <strain evidence="2 3">Z9</strain>
    </source>
</reference>
<dbReference type="EMBL" id="LSKU01000001">
    <property type="protein sequence ID" value="KXG42726.1"/>
    <property type="molecule type" value="Genomic_DNA"/>
</dbReference>
<dbReference type="Gene3D" id="1.20.1260.10">
    <property type="match status" value="1"/>
</dbReference>
<dbReference type="AlphaFoldDB" id="A0A135L150"/>
<comment type="caution">
    <text evidence="2">The sequence shown here is derived from an EMBL/GenBank/DDBJ whole genome shotgun (WGS) entry which is preliminary data.</text>
</comment>
<evidence type="ECO:0000313" key="3">
    <source>
        <dbReference type="Proteomes" id="UP000070352"/>
    </source>
</evidence>
<accession>A0A135L150</accession>
<evidence type="ECO:0008006" key="4">
    <source>
        <dbReference type="Google" id="ProtNLM"/>
    </source>
</evidence>
<sequence length="62" mass="7092">MQEQLTQMELQSLRELISAHDLGAKKLQDYANQATDPQVKQMLQQSAQSAQNTKQKLMSFLQ</sequence>
<dbReference type="RefSeq" id="WP_068722460.1">
    <property type="nucleotide sequence ID" value="NZ_LSKU01000001.1"/>
</dbReference>
<protein>
    <recommendedName>
        <fullName evidence="4">Spore coat protein</fullName>
    </recommendedName>
</protein>
<keyword evidence="3" id="KW-1185">Reference proteome</keyword>
<dbReference type="InterPro" id="IPR012347">
    <property type="entry name" value="Ferritin-like"/>
</dbReference>
<dbReference type="STRING" id="1413211.U473_00710"/>
<dbReference type="OrthoDB" id="1707820at2"/>
<organism evidence="2 3">
    <name type="scientific">Tepidibacillus decaturensis</name>
    <dbReference type="NCBI Taxonomy" id="1413211"/>
    <lineage>
        <taxon>Bacteria</taxon>
        <taxon>Bacillati</taxon>
        <taxon>Bacillota</taxon>
        <taxon>Bacilli</taxon>
        <taxon>Bacillales</taxon>
        <taxon>Bacillaceae</taxon>
        <taxon>Tepidibacillus</taxon>
    </lineage>
</organism>
<evidence type="ECO:0000313" key="2">
    <source>
        <dbReference type="EMBL" id="KXG42726.1"/>
    </source>
</evidence>
<evidence type="ECO:0000256" key="1">
    <source>
        <dbReference type="SAM" id="MobiDB-lite"/>
    </source>
</evidence>
<proteinExistence type="predicted"/>
<gene>
    <name evidence="2" type="ORF">U473_00710</name>
</gene>
<name>A0A135L150_9BACI</name>